<name>A0A382A8B7_9ZZZZ</name>
<dbReference type="Pfam" id="PF00144">
    <property type="entry name" value="Beta-lactamase"/>
    <property type="match status" value="1"/>
</dbReference>
<dbReference type="SUPFAM" id="SSF56601">
    <property type="entry name" value="beta-lactamase/transpeptidase-like"/>
    <property type="match status" value="1"/>
</dbReference>
<feature type="domain" description="Beta-lactamase-related" evidence="1">
    <location>
        <begin position="9"/>
        <end position="362"/>
    </location>
</feature>
<dbReference type="EMBL" id="UINC01024348">
    <property type="protein sequence ID" value="SVA97796.1"/>
    <property type="molecule type" value="Genomic_DNA"/>
</dbReference>
<dbReference type="InterPro" id="IPR050491">
    <property type="entry name" value="AmpC-like"/>
</dbReference>
<organism evidence="2">
    <name type="scientific">marine metagenome</name>
    <dbReference type="NCBI Taxonomy" id="408172"/>
    <lineage>
        <taxon>unclassified sequences</taxon>
        <taxon>metagenomes</taxon>
        <taxon>ecological metagenomes</taxon>
    </lineage>
</organism>
<accession>A0A382A8B7</accession>
<dbReference type="PANTHER" id="PTHR46825">
    <property type="entry name" value="D-ALANYL-D-ALANINE-CARBOXYPEPTIDASE/ENDOPEPTIDASE AMPH"/>
    <property type="match status" value="1"/>
</dbReference>
<evidence type="ECO:0000259" key="1">
    <source>
        <dbReference type="Pfam" id="PF00144"/>
    </source>
</evidence>
<dbReference type="AlphaFoldDB" id="A0A382A8B7"/>
<proteinExistence type="predicted"/>
<protein>
    <recommendedName>
        <fullName evidence="1">Beta-lactamase-related domain-containing protein</fullName>
    </recommendedName>
</protein>
<dbReference type="Gene3D" id="3.40.710.10">
    <property type="entry name" value="DD-peptidase/beta-lactamase superfamily"/>
    <property type="match status" value="1"/>
</dbReference>
<dbReference type="PANTHER" id="PTHR46825:SF9">
    <property type="entry name" value="BETA-LACTAMASE-RELATED DOMAIN-CONTAINING PROTEIN"/>
    <property type="match status" value="1"/>
</dbReference>
<gene>
    <name evidence="2" type="ORF">METZ01_LOCUS150650</name>
</gene>
<sequence length="476" mass="52884">MELDINLLKNTAEGIVNKYKLPGMGIGVVSSQETLFINGFGYSEIETKTKHTENTIQRIGSITKTMTALAAMRLVENGKLDMEAKVTDLVPSIQFNTDFSSIKVKHLFTHTSGIGEMPEKKDFNSSDIKLWGDTGPFDIPNHYPNGIDVDFEPGTDWHYANHAWGILGEIVARVENDSWHNVIQRVIFDKLGMNNSYPGDNPVEGMSVGYHRDLGQDELDRMELIGDELIYGDLVDEVNIRGLKYDYVGTAAAGSVMATLEDMCTYSKALLNKSNGIISQDAFDSMLEVQYSPDPDLSIKMGLGFQVKSIFGHYAYGHNGGISGGWNTVMLLFPKLDLGLMIHLNLSSGLVEEITDEIVYALLGKPAINIVKTPINADQKNIILGVYRQRAGFVARSRPIRSLGRIQIIEKENNLYIQSRRGEWRDAAKIFKSDYGSNIYVVDDGKINPTLISISGDTLTVDRLASLDKDNRAKSW</sequence>
<evidence type="ECO:0000313" key="2">
    <source>
        <dbReference type="EMBL" id="SVA97796.1"/>
    </source>
</evidence>
<dbReference type="InterPro" id="IPR012338">
    <property type="entry name" value="Beta-lactam/transpept-like"/>
</dbReference>
<dbReference type="InterPro" id="IPR001466">
    <property type="entry name" value="Beta-lactam-related"/>
</dbReference>
<reference evidence="2" key="1">
    <citation type="submission" date="2018-05" db="EMBL/GenBank/DDBJ databases">
        <authorList>
            <person name="Lanie J.A."/>
            <person name="Ng W.-L."/>
            <person name="Kazmierczak K.M."/>
            <person name="Andrzejewski T.M."/>
            <person name="Davidsen T.M."/>
            <person name="Wayne K.J."/>
            <person name="Tettelin H."/>
            <person name="Glass J.I."/>
            <person name="Rusch D."/>
            <person name="Podicherti R."/>
            <person name="Tsui H.-C.T."/>
            <person name="Winkler M.E."/>
        </authorList>
    </citation>
    <scope>NUCLEOTIDE SEQUENCE</scope>
</reference>